<name>A0A9Q0M8R1_BLOTA</name>
<gene>
    <name evidence="2" type="ORF">RDWZM_006934</name>
</gene>
<dbReference type="Proteomes" id="UP001142055">
    <property type="component" value="Chromosome 2"/>
</dbReference>
<feature type="compositionally biased region" description="Polar residues" evidence="1">
    <location>
        <begin position="214"/>
        <end position="226"/>
    </location>
</feature>
<evidence type="ECO:0000313" key="2">
    <source>
        <dbReference type="EMBL" id="KAJ6221122.1"/>
    </source>
</evidence>
<reference evidence="2" key="1">
    <citation type="submission" date="2022-12" db="EMBL/GenBank/DDBJ databases">
        <title>Genome assemblies of Blomia tropicalis.</title>
        <authorList>
            <person name="Cui Y."/>
        </authorList>
    </citation>
    <scope>NUCLEOTIDE SEQUENCE</scope>
    <source>
        <tissue evidence="2">Adult mites</tissue>
    </source>
</reference>
<dbReference type="AlphaFoldDB" id="A0A9Q0M8R1"/>
<sequence length="368" mass="42749">MENFYIGKGVAIGSESEEIEINIKEGNLCLSFDEKHFSIVENLTEKNDKPHFTVKYPNNSLEIDFSTKKDWKKILSTPEKTNEKCYVFDKENQNNQVVLSNSIFQIKSLSQMLKTCKYRKQSDFINLKSTIKEQEKSKIIEKPSNELVKDLGDTILSKDGIRQLYDLKSVKSILSSNSSVIIVNKVPLSLLANYNSSKPNSRRRFNHKNERNDQTSSNGKHNNSNLVHKPEQMSQIDLGTLKKNAIREMHKSNQYLKYINNHLRNTTSSRMDSENPQVKSVYVKYGEKLRRQLIRTVDSIESYINALGFDDDSYNSNVYDNEDQDFLFEIIEKMRKLMGQMQLDLFQLICEEIESCLIEINNKFFVNS</sequence>
<organism evidence="2 3">
    <name type="scientific">Blomia tropicalis</name>
    <name type="common">Mite</name>
    <dbReference type="NCBI Taxonomy" id="40697"/>
    <lineage>
        <taxon>Eukaryota</taxon>
        <taxon>Metazoa</taxon>
        <taxon>Ecdysozoa</taxon>
        <taxon>Arthropoda</taxon>
        <taxon>Chelicerata</taxon>
        <taxon>Arachnida</taxon>
        <taxon>Acari</taxon>
        <taxon>Acariformes</taxon>
        <taxon>Sarcoptiformes</taxon>
        <taxon>Astigmata</taxon>
        <taxon>Glycyphagoidea</taxon>
        <taxon>Echimyopodidae</taxon>
        <taxon>Blomia</taxon>
    </lineage>
</organism>
<proteinExistence type="predicted"/>
<accession>A0A9Q0M8R1</accession>
<dbReference type="EMBL" id="JAPWDV010000002">
    <property type="protein sequence ID" value="KAJ6221122.1"/>
    <property type="molecule type" value="Genomic_DNA"/>
</dbReference>
<evidence type="ECO:0000256" key="1">
    <source>
        <dbReference type="SAM" id="MobiDB-lite"/>
    </source>
</evidence>
<feature type="region of interest" description="Disordered" evidence="1">
    <location>
        <begin position="194"/>
        <end position="226"/>
    </location>
</feature>
<evidence type="ECO:0000313" key="3">
    <source>
        <dbReference type="Proteomes" id="UP001142055"/>
    </source>
</evidence>
<protein>
    <submittedName>
        <fullName evidence="2">Uncharacterized protein</fullName>
    </submittedName>
</protein>
<keyword evidence="3" id="KW-1185">Reference proteome</keyword>
<comment type="caution">
    <text evidence="2">The sequence shown here is derived from an EMBL/GenBank/DDBJ whole genome shotgun (WGS) entry which is preliminary data.</text>
</comment>